<proteinExistence type="predicted"/>
<accession>A0A7Z0NB83</accession>
<gene>
    <name evidence="1" type="ORF">HZU72_21770</name>
</gene>
<dbReference type="Proteomes" id="UP000520876">
    <property type="component" value="Unassembled WGS sequence"/>
</dbReference>
<reference evidence="1 2" key="1">
    <citation type="submission" date="2020-07" db="EMBL/GenBank/DDBJ databases">
        <title>Halomonas sp. QX-2 draft genome sequence.</title>
        <authorList>
            <person name="Qiu X."/>
        </authorList>
    </citation>
    <scope>NUCLEOTIDE SEQUENCE [LARGE SCALE GENOMIC DNA]</scope>
    <source>
        <strain evidence="1 2">QX-2</strain>
    </source>
</reference>
<organism evidence="1 2">
    <name type="scientific">Vreelandella sedimenti</name>
    <dbReference type="NCBI Taxonomy" id="2729618"/>
    <lineage>
        <taxon>Bacteria</taxon>
        <taxon>Pseudomonadati</taxon>
        <taxon>Pseudomonadota</taxon>
        <taxon>Gammaproteobacteria</taxon>
        <taxon>Oceanospirillales</taxon>
        <taxon>Halomonadaceae</taxon>
        <taxon>Vreelandella</taxon>
    </lineage>
</organism>
<sequence length="227" mass="26235">MGSLKRAWDELKQSSVGKDFEITFFAERGDLLKSLTADNKMLVTDNMRVKQSLAFTSGGVSHVNTNEYDIFLIYGSQLLPFWLYDDAFYSLEFIERSIQEHLEGSQAKHLLTELRKATNKEIFLGHDPMLTQKSSCPQYTVKNYNVGMEKLNSYLAKNYNAKAIKQSEITLENKNICETDIAYLKNSRRLAIGFNNDNEIHPKDDLQHMNDDFGSIWISNFFEKLYL</sequence>
<dbReference type="EMBL" id="JACCGK010000026">
    <property type="protein sequence ID" value="NYT75017.1"/>
    <property type="molecule type" value="Genomic_DNA"/>
</dbReference>
<dbReference type="AlphaFoldDB" id="A0A7Z0NB83"/>
<keyword evidence="2" id="KW-1185">Reference proteome</keyword>
<protein>
    <submittedName>
        <fullName evidence="1">Uncharacterized protein</fullName>
    </submittedName>
</protein>
<evidence type="ECO:0000313" key="1">
    <source>
        <dbReference type="EMBL" id="NYT75017.1"/>
    </source>
</evidence>
<name>A0A7Z0NB83_9GAMM</name>
<evidence type="ECO:0000313" key="2">
    <source>
        <dbReference type="Proteomes" id="UP000520876"/>
    </source>
</evidence>
<comment type="caution">
    <text evidence="1">The sequence shown here is derived from an EMBL/GenBank/DDBJ whole genome shotgun (WGS) entry which is preliminary data.</text>
</comment>